<evidence type="ECO:0000313" key="2">
    <source>
        <dbReference type="Proteomes" id="UP001172386"/>
    </source>
</evidence>
<accession>A0ACC2ZY34</accession>
<evidence type="ECO:0000313" key="1">
    <source>
        <dbReference type="EMBL" id="KAJ9652541.1"/>
    </source>
</evidence>
<dbReference type="Proteomes" id="UP001172386">
    <property type="component" value="Unassembled WGS sequence"/>
</dbReference>
<organism evidence="1 2">
    <name type="scientific">Neophaeococcomyces mojaviensis</name>
    <dbReference type="NCBI Taxonomy" id="3383035"/>
    <lineage>
        <taxon>Eukaryota</taxon>
        <taxon>Fungi</taxon>
        <taxon>Dikarya</taxon>
        <taxon>Ascomycota</taxon>
        <taxon>Pezizomycotina</taxon>
        <taxon>Eurotiomycetes</taxon>
        <taxon>Chaetothyriomycetidae</taxon>
        <taxon>Chaetothyriales</taxon>
        <taxon>Chaetothyriales incertae sedis</taxon>
        <taxon>Neophaeococcomyces</taxon>
    </lineage>
</organism>
<comment type="caution">
    <text evidence="1">The sequence shown here is derived from an EMBL/GenBank/DDBJ whole genome shotgun (WGS) entry which is preliminary data.</text>
</comment>
<protein>
    <submittedName>
        <fullName evidence="1">Uncharacterized protein</fullName>
    </submittedName>
</protein>
<dbReference type="EMBL" id="JAPDRQ010000194">
    <property type="protein sequence ID" value="KAJ9652541.1"/>
    <property type="molecule type" value="Genomic_DNA"/>
</dbReference>
<sequence>MARKPKAKEPSPESESNDDQGNETLTEPPLEINPYKVLSLDRSATADQIKSAYRKAALKHHPDKAMPEQKDEAHKKFQDIAFAYAILSDEKRRRRYDTTGSTGETLEDDDFDWIDFFREQTQAMVSGDMIEQIKKDYQGSEEEKKDVLRVYEEYEGDMDMVYEEVMCSNVLDDDNRFRKIIDEAIAVGDVQTHHKYTKESGAKRKKRLQHAKAEAAEAMELAEELGVKDKLFGKRSGNSKAGKKSNDEEALKALIQQRQKGRAESLFVNLEAKYGGGGGGNKSKRKVDEPPEELFQKNAKKAKSRIR</sequence>
<reference evidence="1" key="1">
    <citation type="submission" date="2022-10" db="EMBL/GenBank/DDBJ databases">
        <title>Culturing micro-colonial fungi from biological soil crusts in the Mojave desert and describing Neophaeococcomyces mojavensis, and introducing the new genera and species Taxawa tesnikishii.</title>
        <authorList>
            <person name="Kurbessoian T."/>
            <person name="Stajich J.E."/>
        </authorList>
    </citation>
    <scope>NUCLEOTIDE SEQUENCE</scope>
    <source>
        <strain evidence="1">JES_112</strain>
    </source>
</reference>
<name>A0ACC2ZY34_9EURO</name>
<gene>
    <name evidence="1" type="ORF">H2198_008216</name>
</gene>
<proteinExistence type="predicted"/>
<keyword evidence="2" id="KW-1185">Reference proteome</keyword>